<dbReference type="Gene3D" id="2.60.40.3500">
    <property type="match status" value="1"/>
</dbReference>
<evidence type="ECO:0000313" key="3">
    <source>
        <dbReference type="EMBL" id="MEE3719342.1"/>
    </source>
</evidence>
<dbReference type="InterPro" id="IPR050695">
    <property type="entry name" value="N-acetylmuramoyl_amidase_3"/>
</dbReference>
<proteinExistence type="predicted"/>
<name>A0AAW9Q274_9CYAN</name>
<gene>
    <name evidence="3" type="ORF">V2H45_21595</name>
</gene>
<reference evidence="3" key="1">
    <citation type="submission" date="2024-01" db="EMBL/GenBank/DDBJ databases">
        <title>Bank of Algae and Cyanobacteria of the Azores (BACA) strain genomes.</title>
        <authorList>
            <person name="Luz R."/>
            <person name="Cordeiro R."/>
            <person name="Fonseca A."/>
            <person name="Goncalves V."/>
        </authorList>
    </citation>
    <scope>NUCLEOTIDE SEQUENCE</scope>
    <source>
        <strain evidence="3">BACA0141</strain>
    </source>
</reference>
<protein>
    <submittedName>
        <fullName evidence="3">N-acetylmuramoyl-L-alanine amidase</fullName>
    </submittedName>
</protein>
<dbReference type="GO" id="GO:0030288">
    <property type="term" value="C:outer membrane-bounded periplasmic space"/>
    <property type="evidence" value="ECO:0007669"/>
    <property type="project" value="TreeGrafter"/>
</dbReference>
<dbReference type="Proteomes" id="UP001333818">
    <property type="component" value="Unassembled WGS sequence"/>
</dbReference>
<sequence>MKYKQLWFGISFCLVGYCCGTSAVLAQSRVNPVAEESVLQAQINPTSLNNGFRLRGVQASPDGLLLLINGNPQVNMWRVANPDRMIVDLQGTEVASEMHGSVIPLNRYGVKQVRVAQFQQSPAIARLVFDLDPNTANTAWRSTFNPASGMLVLKPTGATTPTPQPSPQLISNGGVASTAIPATIQALVVTSSGQLIIQADQGFTYRGSQDPTSNTYNLTITPARISAQLQKPTLSANSPLERIRMTQVGNSVLIGIQTTAGWRLQDVGSGSARQVSLSLYRPKGGTIGQIPSSTIPTPTTIPSASVPSNRGRGLVVIDPGHGGPDVGAIGNGIYEKNVVLPIAFQLGRALQQMGYSVVYTRTGDIDLDLEPRVQMAENVRGDVFVSVHANSLASRADEISGIETYYAPGAVLGQQLASAVHQQVIAGTGAIDRGVRSARFYVIRNTTMPAILVETGFVTNPRDAANLNNPAYQERMGTAIARGVDQFMRYYRR</sequence>
<evidence type="ECO:0000313" key="4">
    <source>
        <dbReference type="Proteomes" id="UP001333818"/>
    </source>
</evidence>
<dbReference type="Gene3D" id="3.40.630.40">
    <property type="entry name" value="Zn-dependent exopeptidases"/>
    <property type="match status" value="1"/>
</dbReference>
<feature type="domain" description="MurNAc-LAA" evidence="2">
    <location>
        <begin position="373"/>
        <end position="485"/>
    </location>
</feature>
<accession>A0AAW9Q274</accession>
<dbReference type="EMBL" id="JAZBJZ010000126">
    <property type="protein sequence ID" value="MEE3719342.1"/>
    <property type="molecule type" value="Genomic_DNA"/>
</dbReference>
<dbReference type="InterPro" id="IPR002508">
    <property type="entry name" value="MurNAc-LAA_cat"/>
</dbReference>
<organism evidence="3 4">
    <name type="scientific">Tumidithrix elongata BACA0141</name>
    <dbReference type="NCBI Taxonomy" id="2716417"/>
    <lineage>
        <taxon>Bacteria</taxon>
        <taxon>Bacillati</taxon>
        <taxon>Cyanobacteriota</taxon>
        <taxon>Cyanophyceae</taxon>
        <taxon>Pseudanabaenales</taxon>
        <taxon>Pseudanabaenaceae</taxon>
        <taxon>Tumidithrix</taxon>
        <taxon>Tumidithrix elongata</taxon>
    </lineage>
</organism>
<keyword evidence="4" id="KW-1185">Reference proteome</keyword>
<evidence type="ECO:0000259" key="2">
    <source>
        <dbReference type="SMART" id="SM00646"/>
    </source>
</evidence>
<dbReference type="SUPFAM" id="SSF53187">
    <property type="entry name" value="Zn-dependent exopeptidases"/>
    <property type="match status" value="1"/>
</dbReference>
<dbReference type="CDD" id="cd02696">
    <property type="entry name" value="MurNAc-LAA"/>
    <property type="match status" value="1"/>
</dbReference>
<dbReference type="GO" id="GO:0009253">
    <property type="term" value="P:peptidoglycan catabolic process"/>
    <property type="evidence" value="ECO:0007669"/>
    <property type="project" value="InterPro"/>
</dbReference>
<dbReference type="InterPro" id="IPR021731">
    <property type="entry name" value="AMIN_dom"/>
</dbReference>
<dbReference type="GO" id="GO:0008745">
    <property type="term" value="F:N-acetylmuramoyl-L-alanine amidase activity"/>
    <property type="evidence" value="ECO:0007669"/>
    <property type="project" value="InterPro"/>
</dbReference>
<keyword evidence="1" id="KW-0378">Hydrolase</keyword>
<dbReference type="Pfam" id="PF11741">
    <property type="entry name" value="AMIN"/>
    <property type="match status" value="1"/>
</dbReference>
<dbReference type="SMART" id="SM00646">
    <property type="entry name" value="Ami_3"/>
    <property type="match status" value="1"/>
</dbReference>
<dbReference type="RefSeq" id="WP_330485779.1">
    <property type="nucleotide sequence ID" value="NZ_JAZBJZ010000126.1"/>
</dbReference>
<dbReference type="PANTHER" id="PTHR30404">
    <property type="entry name" value="N-ACETYLMURAMOYL-L-ALANINE AMIDASE"/>
    <property type="match status" value="1"/>
</dbReference>
<dbReference type="AlphaFoldDB" id="A0AAW9Q274"/>
<evidence type="ECO:0000256" key="1">
    <source>
        <dbReference type="ARBA" id="ARBA00022801"/>
    </source>
</evidence>
<dbReference type="PANTHER" id="PTHR30404:SF0">
    <property type="entry name" value="N-ACETYLMURAMOYL-L-ALANINE AMIDASE AMIC"/>
    <property type="match status" value="1"/>
</dbReference>
<dbReference type="Pfam" id="PF01520">
    <property type="entry name" value="Amidase_3"/>
    <property type="match status" value="1"/>
</dbReference>
<comment type="caution">
    <text evidence="3">The sequence shown here is derived from an EMBL/GenBank/DDBJ whole genome shotgun (WGS) entry which is preliminary data.</text>
</comment>